<name>A0A975L6S3_9ACTN</name>
<protein>
    <recommendedName>
        <fullName evidence="4">Lipoprotein</fullName>
    </recommendedName>
</protein>
<proteinExistence type="predicted"/>
<sequence>MSHPPILTRALSLTLALAVPLALTACSGNKAEIDAACADIQSNINAVDLAAESIGTDVLDDGVPFQDDHYAVLDAHVLDVERLENAARGGLREDATERADAVNAVLEELDFGDANGLADALDWTAETHDMILAACGY</sequence>
<evidence type="ECO:0008006" key="4">
    <source>
        <dbReference type="Google" id="ProtNLM"/>
    </source>
</evidence>
<evidence type="ECO:0000313" key="3">
    <source>
        <dbReference type="Proteomes" id="UP000682416"/>
    </source>
</evidence>
<dbReference type="Proteomes" id="UP000682416">
    <property type="component" value="Chromosome"/>
</dbReference>
<feature type="chain" id="PRO_5039066637" description="Lipoprotein" evidence="1">
    <location>
        <begin position="26"/>
        <end position="137"/>
    </location>
</feature>
<accession>A0A975L6S3</accession>
<evidence type="ECO:0000313" key="2">
    <source>
        <dbReference type="EMBL" id="QVJ00220.1"/>
    </source>
</evidence>
<dbReference type="RefSeq" id="WP_378736814.1">
    <property type="nucleotide sequence ID" value="NZ_CBDRIY010000028.1"/>
</dbReference>
<evidence type="ECO:0000256" key="1">
    <source>
        <dbReference type="SAM" id="SignalP"/>
    </source>
</evidence>
<keyword evidence="3" id="KW-1185">Reference proteome</keyword>
<dbReference type="EMBL" id="CP074402">
    <property type="protein sequence ID" value="QVJ00220.1"/>
    <property type="molecule type" value="Genomic_DNA"/>
</dbReference>
<organism evidence="2 3">
    <name type="scientific">Nocardiopsis eucommiae</name>
    <dbReference type="NCBI Taxonomy" id="2831970"/>
    <lineage>
        <taxon>Bacteria</taxon>
        <taxon>Bacillati</taxon>
        <taxon>Actinomycetota</taxon>
        <taxon>Actinomycetes</taxon>
        <taxon>Streptosporangiales</taxon>
        <taxon>Nocardiopsidaceae</taxon>
        <taxon>Nocardiopsis</taxon>
    </lineage>
</organism>
<dbReference type="KEGG" id="nec:KGD82_15535"/>
<dbReference type="AlphaFoldDB" id="A0A975L6S3"/>
<feature type="signal peptide" evidence="1">
    <location>
        <begin position="1"/>
        <end position="25"/>
    </location>
</feature>
<keyword evidence="1" id="KW-0732">Signal</keyword>
<reference evidence="2" key="1">
    <citation type="submission" date="2021-05" db="EMBL/GenBank/DDBJ databases">
        <authorList>
            <person name="Kaiqin L."/>
            <person name="Jian G."/>
        </authorList>
    </citation>
    <scope>NUCLEOTIDE SEQUENCE</scope>
    <source>
        <strain evidence="2">HDS5</strain>
    </source>
</reference>
<gene>
    <name evidence="2" type="ORF">KGD82_15535</name>
</gene>